<evidence type="ECO:0000256" key="6">
    <source>
        <dbReference type="ARBA" id="ARBA00013449"/>
    </source>
</evidence>
<dbReference type="InterPro" id="IPR023213">
    <property type="entry name" value="CAT-like_dom_sf"/>
</dbReference>
<evidence type="ECO:0000313" key="15">
    <source>
        <dbReference type="Proteomes" id="UP000242849"/>
    </source>
</evidence>
<dbReference type="STRING" id="53406.SAMN05421553_1236"/>
<dbReference type="RefSeq" id="WP_167360331.1">
    <property type="nucleotide sequence ID" value="NZ_CP156749.1"/>
</dbReference>
<comment type="catalytic activity">
    <reaction evidence="3">
        <text>2 a mycocerosyl-[mycocerosic acid synthase] + a phthiodiolone = a dimycocerosyl phthiodiolone + 2 holo-[mycocerosic acid synthase].</text>
        <dbReference type="EC" id="2.3.1.282"/>
    </reaction>
</comment>
<keyword evidence="8" id="KW-0012">Acyltransferase</keyword>
<evidence type="ECO:0000256" key="8">
    <source>
        <dbReference type="ARBA" id="ARBA00023315"/>
    </source>
</evidence>
<dbReference type="Gene3D" id="3.30.559.30">
    <property type="entry name" value="Nonribosomal peptide synthetase, condensation domain"/>
    <property type="match status" value="1"/>
</dbReference>
<evidence type="ECO:0000256" key="2">
    <source>
        <dbReference type="ARBA" id="ARBA00000625"/>
    </source>
</evidence>
<dbReference type="Pfam" id="PF16911">
    <property type="entry name" value="PapA_C"/>
    <property type="match status" value="1"/>
</dbReference>
<comment type="catalytic activity">
    <reaction evidence="1">
        <text>2 a mycocerosyl-[mycocerosic acid synthase] + a phthiocerol = a dimycocerosyl phthiocerol + 2 holo-[mycocerosic acid synthase].</text>
        <dbReference type="EC" id="2.3.1.282"/>
    </reaction>
</comment>
<dbReference type="PANTHER" id="PTHR28037:SF1">
    <property type="entry name" value="ALCOHOL O-ACETYLTRANSFERASE 1-RELATED"/>
    <property type="match status" value="1"/>
</dbReference>
<evidence type="ECO:0000256" key="10">
    <source>
        <dbReference type="ARBA" id="ARBA00032317"/>
    </source>
</evidence>
<keyword evidence="15" id="KW-1185">Reference proteome</keyword>
<evidence type="ECO:0000256" key="1">
    <source>
        <dbReference type="ARBA" id="ARBA00000026"/>
    </source>
</evidence>
<evidence type="ECO:0000259" key="12">
    <source>
        <dbReference type="Pfam" id="PF00668"/>
    </source>
</evidence>
<dbReference type="AlphaFoldDB" id="A0A1H4UEA2"/>
<evidence type="ECO:0000313" key="14">
    <source>
        <dbReference type="EMBL" id="SEC66621.1"/>
    </source>
</evidence>
<dbReference type="SUPFAM" id="SSF52777">
    <property type="entry name" value="CoA-dependent acyltransferases"/>
    <property type="match status" value="2"/>
</dbReference>
<feature type="domain" description="Phthiocerol/phthiodiolone dimycocerosyl transferase C-terminal" evidence="13">
    <location>
        <begin position="204"/>
        <end position="347"/>
    </location>
</feature>
<feature type="domain" description="Condensation" evidence="12">
    <location>
        <begin position="28"/>
        <end position="164"/>
    </location>
</feature>
<evidence type="ECO:0000256" key="7">
    <source>
        <dbReference type="ARBA" id="ARBA00022679"/>
    </source>
</evidence>
<name>A0A1H4UEA2_PSEAG</name>
<sequence length="420" mass="46020">MLKNQGRPLGQIETNMALMHELNGSTQTASLLSFAGPLSASTLLHAAEKLHWRHPLLHSRIVERAGALHFKCDVSFAQIKVHNHPLLSGQTPAQMLQHQLDSVLDPQRQLWRVLLLSTADRSQHHLLLTCHHAIADAISLTQLLGELLSLCESQQIGGPSQVQQAPLAAALETYLTPETAPQPLCENPAPVRFLQSMPLARRRTGIRRLLLDSKISSKLKHLAKAQGLTLNSLLAAALLKASGELALGSQIRISTAVSLRQRAATPIDKSAIGCFIGVANHCLPVTARSLGSIAIDYQRQLQASLPHLVKCLPAQELDSMRTRIHSLRSHQSFVHGIALTNHGVIEFPQYRHFKLLDYANAASRVAGNFAVALHVTGFATALSLCFTFPDPLMDETRIRQLQNKLHQALLDFISASEVDQ</sequence>
<dbReference type="Gene3D" id="3.30.559.10">
    <property type="entry name" value="Chloramphenicol acetyltransferase-like domain"/>
    <property type="match status" value="1"/>
</dbReference>
<reference evidence="15" key="1">
    <citation type="submission" date="2016-10" db="EMBL/GenBank/DDBJ databases">
        <authorList>
            <person name="Varghese N."/>
            <person name="Submissions S."/>
        </authorList>
    </citation>
    <scope>NUCLEOTIDE SEQUENCE [LARGE SCALE GENOMIC DNA]</scope>
    <source>
        <strain evidence="15">DSM 12111</strain>
    </source>
</reference>
<dbReference type="PANTHER" id="PTHR28037">
    <property type="entry name" value="ALCOHOL O-ACETYLTRANSFERASE 1-RELATED"/>
    <property type="match status" value="1"/>
</dbReference>
<keyword evidence="7" id="KW-0808">Transferase</keyword>
<dbReference type="InterPro" id="IPR001242">
    <property type="entry name" value="Condensation_dom"/>
</dbReference>
<gene>
    <name evidence="14" type="ORF">SAMN05421553_1236</name>
</gene>
<evidence type="ECO:0000256" key="11">
    <source>
        <dbReference type="ARBA" id="ARBA00033407"/>
    </source>
</evidence>
<evidence type="ECO:0000256" key="5">
    <source>
        <dbReference type="ARBA" id="ARBA00012866"/>
    </source>
</evidence>
<evidence type="ECO:0000259" key="13">
    <source>
        <dbReference type="Pfam" id="PF16911"/>
    </source>
</evidence>
<dbReference type="EMBL" id="FNSC01000001">
    <property type="protein sequence ID" value="SEC66621.1"/>
    <property type="molecule type" value="Genomic_DNA"/>
</dbReference>
<evidence type="ECO:0000256" key="4">
    <source>
        <dbReference type="ARBA" id="ARBA00006558"/>
    </source>
</evidence>
<evidence type="ECO:0000256" key="9">
    <source>
        <dbReference type="ARBA" id="ARBA00030465"/>
    </source>
</evidence>
<comment type="catalytic activity">
    <reaction evidence="2">
        <text>2 a mycocerosyl-[mycocerosic acid synthase] + a phenolphthiocerol = a dimycocerosyl phenolphthiocerol + 2 holo-[mycocerosic acid synthase].</text>
        <dbReference type="EC" id="2.3.1.282"/>
    </reaction>
</comment>
<organism evidence="14 15">
    <name type="scientific">Pseudomonas anguilliseptica</name>
    <dbReference type="NCBI Taxonomy" id="53406"/>
    <lineage>
        <taxon>Bacteria</taxon>
        <taxon>Pseudomonadati</taxon>
        <taxon>Pseudomonadota</taxon>
        <taxon>Gammaproteobacteria</taxon>
        <taxon>Pseudomonadales</taxon>
        <taxon>Pseudomonadaceae</taxon>
        <taxon>Pseudomonas</taxon>
    </lineage>
</organism>
<dbReference type="Pfam" id="PF00668">
    <property type="entry name" value="Condensation"/>
    <property type="match status" value="1"/>
</dbReference>
<dbReference type="EC" id="2.3.1.282" evidence="5"/>
<dbReference type="Proteomes" id="UP000242849">
    <property type="component" value="Unassembled WGS sequence"/>
</dbReference>
<comment type="similarity">
    <text evidence="4">Belongs to the acyltransferase PapA5 family.</text>
</comment>
<protein>
    <recommendedName>
        <fullName evidence="6">Phthiocerol/phthiodiolone dimycocerosyl transferase</fullName>
        <ecNumber evidence="5">2.3.1.282</ecNumber>
    </recommendedName>
    <alternativeName>
        <fullName evidence="11">Acyltransferase PapA5</fullName>
    </alternativeName>
    <alternativeName>
        <fullName evidence="9">Phthiocerol/phthiodiolone O-acyltransferase</fullName>
    </alternativeName>
    <alternativeName>
        <fullName evidence="10">Polyketide synthase-associated protein A5</fullName>
    </alternativeName>
</protein>
<dbReference type="GO" id="GO:0016746">
    <property type="term" value="F:acyltransferase activity"/>
    <property type="evidence" value="ECO:0007669"/>
    <property type="project" value="UniProtKB-KW"/>
</dbReference>
<accession>A0A1H4UEA2</accession>
<evidence type="ECO:0000256" key="3">
    <source>
        <dbReference type="ARBA" id="ARBA00001907"/>
    </source>
</evidence>
<dbReference type="InterPro" id="IPR031641">
    <property type="entry name" value="PapA_C"/>
</dbReference>
<dbReference type="InterPro" id="IPR052058">
    <property type="entry name" value="Alcohol_O-acetyltransferase"/>
</dbReference>
<proteinExistence type="inferred from homology"/>